<dbReference type="Gene3D" id="1.20.1280.50">
    <property type="match status" value="1"/>
</dbReference>
<accession>A0A4S8LIL4</accession>
<keyword evidence="2" id="KW-1185">Reference proteome</keyword>
<dbReference type="Proteomes" id="UP000297245">
    <property type="component" value="Unassembled WGS sequence"/>
</dbReference>
<dbReference type="EMBL" id="ML179388">
    <property type="protein sequence ID" value="THU88972.1"/>
    <property type="molecule type" value="Genomic_DNA"/>
</dbReference>
<dbReference type="InterPro" id="IPR032675">
    <property type="entry name" value="LRR_dom_sf"/>
</dbReference>
<evidence type="ECO:0000313" key="1">
    <source>
        <dbReference type="EMBL" id="THU88972.1"/>
    </source>
</evidence>
<organism evidence="1 2">
    <name type="scientific">Dendrothele bispora (strain CBS 962.96)</name>
    <dbReference type="NCBI Taxonomy" id="1314807"/>
    <lineage>
        <taxon>Eukaryota</taxon>
        <taxon>Fungi</taxon>
        <taxon>Dikarya</taxon>
        <taxon>Basidiomycota</taxon>
        <taxon>Agaricomycotina</taxon>
        <taxon>Agaricomycetes</taxon>
        <taxon>Agaricomycetidae</taxon>
        <taxon>Agaricales</taxon>
        <taxon>Agaricales incertae sedis</taxon>
        <taxon>Dendrothele</taxon>
    </lineage>
</organism>
<sequence length="568" mass="65586">MNNSNVPSSITDSVQDRDNFPLQSKSDAFELLRANYYALHDLTEISRYLSTAEHYIQDYEETIDKSEDEVLVSLRNRQKELHGQITWYRSLFAPIRRLPLEVLSRIFALVCVECKFSHKEIDCPSTRLSHVCAGWRELARSIPILWSHININFSWESSIRCGPDTIRSILTTHLELSQNLPLSVALIRVPASLESQITEIINLLASHSRRWQDLDFEGDVWPDGIFASIKGNLPQLRSLSLDIWEEEEEFVNQNGSPSSRDVDIFHDAPLLRVVRYNRLSDHTVKFPWTQITDFTIQYSWCSEALEDLSRVTMADKVTFYCCGTRQRALTTLVTPATMPFRSLSIYVHSYDGFRLSQWFRRLTLPNLNILQLFGFERHDYLLDNRRLTIEDLPSFISRSSCTIRTLSFSKLAVSDKDVIAVLRSLPMLSKLTIHERHYGDYGKNMAVTGDFLKHLTVDHGKLKRDVDESFLSRLEALELRIHAPFATEKLVHMIQSRWIPEKHSDRLGVVSLLSFNLMVLYEREVIDIPTAGLQMLDTLKADGLEYKLTVEALRDDELDYSDDSECSD</sequence>
<name>A0A4S8LIL4_DENBC</name>
<dbReference type="Gene3D" id="3.80.10.10">
    <property type="entry name" value="Ribonuclease Inhibitor"/>
    <property type="match status" value="1"/>
</dbReference>
<protein>
    <submittedName>
        <fullName evidence="1">Uncharacterized protein</fullName>
    </submittedName>
</protein>
<dbReference type="OrthoDB" id="2887199at2759"/>
<proteinExistence type="predicted"/>
<reference evidence="1 2" key="1">
    <citation type="journal article" date="2019" name="Nat. Ecol. Evol.">
        <title>Megaphylogeny resolves global patterns of mushroom evolution.</title>
        <authorList>
            <person name="Varga T."/>
            <person name="Krizsan K."/>
            <person name="Foldi C."/>
            <person name="Dima B."/>
            <person name="Sanchez-Garcia M."/>
            <person name="Sanchez-Ramirez S."/>
            <person name="Szollosi G.J."/>
            <person name="Szarkandi J.G."/>
            <person name="Papp V."/>
            <person name="Albert L."/>
            <person name="Andreopoulos W."/>
            <person name="Angelini C."/>
            <person name="Antonin V."/>
            <person name="Barry K.W."/>
            <person name="Bougher N.L."/>
            <person name="Buchanan P."/>
            <person name="Buyck B."/>
            <person name="Bense V."/>
            <person name="Catcheside P."/>
            <person name="Chovatia M."/>
            <person name="Cooper J."/>
            <person name="Damon W."/>
            <person name="Desjardin D."/>
            <person name="Finy P."/>
            <person name="Geml J."/>
            <person name="Haridas S."/>
            <person name="Hughes K."/>
            <person name="Justo A."/>
            <person name="Karasinski D."/>
            <person name="Kautmanova I."/>
            <person name="Kiss B."/>
            <person name="Kocsube S."/>
            <person name="Kotiranta H."/>
            <person name="LaButti K.M."/>
            <person name="Lechner B.E."/>
            <person name="Liimatainen K."/>
            <person name="Lipzen A."/>
            <person name="Lukacs Z."/>
            <person name="Mihaltcheva S."/>
            <person name="Morgado L.N."/>
            <person name="Niskanen T."/>
            <person name="Noordeloos M.E."/>
            <person name="Ohm R.A."/>
            <person name="Ortiz-Santana B."/>
            <person name="Ovrebo C."/>
            <person name="Racz N."/>
            <person name="Riley R."/>
            <person name="Savchenko A."/>
            <person name="Shiryaev A."/>
            <person name="Soop K."/>
            <person name="Spirin V."/>
            <person name="Szebenyi C."/>
            <person name="Tomsovsky M."/>
            <person name="Tulloss R.E."/>
            <person name="Uehling J."/>
            <person name="Grigoriev I.V."/>
            <person name="Vagvolgyi C."/>
            <person name="Papp T."/>
            <person name="Martin F.M."/>
            <person name="Miettinen O."/>
            <person name="Hibbett D.S."/>
            <person name="Nagy L.G."/>
        </authorList>
    </citation>
    <scope>NUCLEOTIDE SEQUENCE [LARGE SCALE GENOMIC DNA]</scope>
    <source>
        <strain evidence="1 2">CBS 962.96</strain>
    </source>
</reference>
<dbReference type="AlphaFoldDB" id="A0A4S8LIL4"/>
<dbReference type="SUPFAM" id="SSF52047">
    <property type="entry name" value="RNI-like"/>
    <property type="match status" value="1"/>
</dbReference>
<gene>
    <name evidence="1" type="ORF">K435DRAFT_302119</name>
</gene>
<evidence type="ECO:0000313" key="2">
    <source>
        <dbReference type="Proteomes" id="UP000297245"/>
    </source>
</evidence>